<evidence type="ECO:0000256" key="1">
    <source>
        <dbReference type="ARBA" id="ARBA00023012"/>
    </source>
</evidence>
<reference evidence="4 5" key="1">
    <citation type="submission" date="2016-12" db="EMBL/GenBank/DDBJ databases">
        <authorList>
            <person name="Song W.-J."/>
            <person name="Kurnit D.M."/>
        </authorList>
    </citation>
    <scope>NUCLEOTIDE SEQUENCE [LARGE SCALE GENOMIC DNA]</scope>
    <source>
        <strain evidence="4 5">STM7296</strain>
    </source>
</reference>
<evidence type="ECO:0000313" key="5">
    <source>
        <dbReference type="Proteomes" id="UP000187012"/>
    </source>
</evidence>
<accession>A0A1N7SEI2</accession>
<feature type="modified residue" description="Phosphohistidine" evidence="2">
    <location>
        <position position="63"/>
    </location>
</feature>
<dbReference type="EMBL" id="CYGX02000059">
    <property type="protein sequence ID" value="SIT45781.1"/>
    <property type="molecule type" value="Genomic_DNA"/>
</dbReference>
<keyword evidence="5" id="KW-1185">Reference proteome</keyword>
<keyword evidence="2" id="KW-0597">Phosphoprotein</keyword>
<dbReference type="Gene3D" id="1.20.120.160">
    <property type="entry name" value="HPT domain"/>
    <property type="match status" value="1"/>
</dbReference>
<dbReference type="STRING" id="1247936.BN2475_590032"/>
<gene>
    <name evidence="4" type="ORF">BN2475_590032</name>
</gene>
<dbReference type="Proteomes" id="UP000187012">
    <property type="component" value="Unassembled WGS sequence"/>
</dbReference>
<proteinExistence type="predicted"/>
<dbReference type="AlphaFoldDB" id="A0A1N7SEI2"/>
<name>A0A1N7SEI2_9BURK</name>
<dbReference type="GO" id="GO:0004672">
    <property type="term" value="F:protein kinase activity"/>
    <property type="evidence" value="ECO:0007669"/>
    <property type="project" value="UniProtKB-ARBA"/>
</dbReference>
<sequence length="124" mass="12939">MNHPMPSHDPHSLRARALELAGDDRTVARRLLEMIAATNRSTLASLQASAAASSWNEVANAAHRIAGSARLLACGEMIVLLTELEAVAREPEHAAAGELLLLVADALAQLDGAIAAAVGGFVQR</sequence>
<dbReference type="InterPro" id="IPR036641">
    <property type="entry name" value="HPT_dom_sf"/>
</dbReference>
<keyword evidence="1" id="KW-0902">Two-component regulatory system</keyword>
<organism evidence="4 5">
    <name type="scientific">Paraburkholderia ribeironis</name>
    <dbReference type="NCBI Taxonomy" id="1247936"/>
    <lineage>
        <taxon>Bacteria</taxon>
        <taxon>Pseudomonadati</taxon>
        <taxon>Pseudomonadota</taxon>
        <taxon>Betaproteobacteria</taxon>
        <taxon>Burkholderiales</taxon>
        <taxon>Burkholderiaceae</taxon>
        <taxon>Paraburkholderia</taxon>
    </lineage>
</organism>
<dbReference type="RefSeq" id="WP_094782100.1">
    <property type="nucleotide sequence ID" value="NZ_CYGX02000059.1"/>
</dbReference>
<evidence type="ECO:0000313" key="4">
    <source>
        <dbReference type="EMBL" id="SIT45781.1"/>
    </source>
</evidence>
<feature type="domain" description="HPt" evidence="3">
    <location>
        <begin position="24"/>
        <end position="117"/>
    </location>
</feature>
<dbReference type="Pfam" id="PF01627">
    <property type="entry name" value="Hpt"/>
    <property type="match status" value="1"/>
</dbReference>
<dbReference type="InterPro" id="IPR008207">
    <property type="entry name" value="Sig_transdc_His_kin_Hpt_dom"/>
</dbReference>
<dbReference type="OrthoDB" id="8926467at2"/>
<dbReference type="GO" id="GO:0000160">
    <property type="term" value="P:phosphorelay signal transduction system"/>
    <property type="evidence" value="ECO:0007669"/>
    <property type="project" value="UniProtKB-KW"/>
</dbReference>
<protein>
    <submittedName>
        <fullName evidence="4">Hpt domain-containing protein</fullName>
    </submittedName>
</protein>
<dbReference type="SUPFAM" id="SSF47226">
    <property type="entry name" value="Histidine-containing phosphotransfer domain, HPT domain"/>
    <property type="match status" value="1"/>
</dbReference>
<evidence type="ECO:0000259" key="3">
    <source>
        <dbReference type="PROSITE" id="PS50894"/>
    </source>
</evidence>
<evidence type="ECO:0000256" key="2">
    <source>
        <dbReference type="PROSITE-ProRule" id="PRU00110"/>
    </source>
</evidence>
<dbReference type="PROSITE" id="PS50894">
    <property type="entry name" value="HPT"/>
    <property type="match status" value="1"/>
</dbReference>